<proteinExistence type="predicted"/>
<feature type="transmembrane region" description="Helical" evidence="1">
    <location>
        <begin position="100"/>
        <end position="121"/>
    </location>
</feature>
<reference evidence="2 3" key="1">
    <citation type="journal article" date="2013" name="Genome Biol.">
        <title>The genome sequence of the most widely cultivated cacao type and its use to identify candidate genes regulating pod color.</title>
        <authorList>
            <person name="Motamayor J.C."/>
            <person name="Mockaitis K."/>
            <person name="Schmutz J."/>
            <person name="Haiminen N."/>
            <person name="Iii D.L."/>
            <person name="Cornejo O."/>
            <person name="Findley S.D."/>
            <person name="Zheng P."/>
            <person name="Utro F."/>
            <person name="Royaert S."/>
            <person name="Saski C."/>
            <person name="Jenkins J."/>
            <person name="Podicheti R."/>
            <person name="Zhao M."/>
            <person name="Scheffler B.E."/>
            <person name="Stack J.C."/>
            <person name="Feltus F.A."/>
            <person name="Mustiga G.M."/>
            <person name="Amores F."/>
            <person name="Phillips W."/>
            <person name="Marelli J.P."/>
            <person name="May G.D."/>
            <person name="Shapiro H."/>
            <person name="Ma J."/>
            <person name="Bustamante C.D."/>
            <person name="Schnell R.J."/>
            <person name="Main D."/>
            <person name="Gilbert D."/>
            <person name="Parida L."/>
            <person name="Kuhn D.N."/>
        </authorList>
    </citation>
    <scope>NUCLEOTIDE SEQUENCE [LARGE SCALE GENOMIC DNA]</scope>
    <source>
        <strain evidence="3">cv. Matina 1-6</strain>
    </source>
</reference>
<dbReference type="InParanoid" id="A0A061DW47"/>
<dbReference type="HOGENOM" id="CLU_1498880_0_0_1"/>
<gene>
    <name evidence="2" type="ORF">TCM_003655</name>
</gene>
<organism evidence="2 3">
    <name type="scientific">Theobroma cacao</name>
    <name type="common">Cacao</name>
    <name type="synonym">Cocoa</name>
    <dbReference type="NCBI Taxonomy" id="3641"/>
    <lineage>
        <taxon>Eukaryota</taxon>
        <taxon>Viridiplantae</taxon>
        <taxon>Streptophyta</taxon>
        <taxon>Embryophyta</taxon>
        <taxon>Tracheophyta</taxon>
        <taxon>Spermatophyta</taxon>
        <taxon>Magnoliopsida</taxon>
        <taxon>eudicotyledons</taxon>
        <taxon>Gunneridae</taxon>
        <taxon>Pentapetalae</taxon>
        <taxon>rosids</taxon>
        <taxon>malvids</taxon>
        <taxon>Malvales</taxon>
        <taxon>Malvaceae</taxon>
        <taxon>Byttnerioideae</taxon>
        <taxon>Theobroma</taxon>
    </lineage>
</organism>
<dbReference type="AlphaFoldDB" id="A0A061DW47"/>
<protein>
    <submittedName>
        <fullName evidence="2">Uncharacterized protein</fullName>
    </submittedName>
</protein>
<keyword evidence="1" id="KW-0472">Membrane</keyword>
<evidence type="ECO:0000313" key="3">
    <source>
        <dbReference type="Proteomes" id="UP000026915"/>
    </source>
</evidence>
<keyword evidence="3" id="KW-1185">Reference proteome</keyword>
<dbReference type="Proteomes" id="UP000026915">
    <property type="component" value="Chromosome 1"/>
</dbReference>
<evidence type="ECO:0000256" key="1">
    <source>
        <dbReference type="SAM" id="Phobius"/>
    </source>
</evidence>
<dbReference type="Gramene" id="EOX94198">
    <property type="protein sequence ID" value="EOX94198"/>
    <property type="gene ID" value="TCM_003655"/>
</dbReference>
<evidence type="ECO:0000313" key="2">
    <source>
        <dbReference type="EMBL" id="EOX94198.1"/>
    </source>
</evidence>
<feature type="transmembrane region" description="Helical" evidence="1">
    <location>
        <begin position="76"/>
        <end position="94"/>
    </location>
</feature>
<name>A0A061DW47_THECC</name>
<keyword evidence="1" id="KW-0812">Transmembrane</keyword>
<dbReference type="EMBL" id="CM001879">
    <property type="protein sequence ID" value="EOX94198.1"/>
    <property type="molecule type" value="Genomic_DNA"/>
</dbReference>
<feature type="transmembrane region" description="Helical" evidence="1">
    <location>
        <begin position="156"/>
        <end position="176"/>
    </location>
</feature>
<sequence>MTATLFSFYSFKWQHTTSIFLAQTDSNTAFLSHPLVAIFLLSHQHYFSLFFASYTTLSSCHFLLSHQSAVPALSFSLKVGFFFFSLSFFFFFFGRHSSDFSFFSLSFSYLLFLFTFFRFLILCRPHHHHYFFSFFCLHSMWPAPTHSIQKYWFSFLFYHMGGYPCWSFPFFFYNYIYIHF</sequence>
<accession>A0A061DW47</accession>
<keyword evidence="1" id="KW-1133">Transmembrane helix</keyword>